<accession>M3DBQ8</accession>
<feature type="non-terminal residue" evidence="2">
    <location>
        <position position="1"/>
    </location>
</feature>
<dbReference type="GO" id="GO:0004526">
    <property type="term" value="F:ribonuclease P activity"/>
    <property type="evidence" value="ECO:0007669"/>
    <property type="project" value="TreeGrafter"/>
</dbReference>
<dbReference type="HOGENOM" id="CLU_115053_1_1_1"/>
<evidence type="ECO:0000259" key="1">
    <source>
        <dbReference type="Pfam" id="PF20976"/>
    </source>
</evidence>
<dbReference type="GO" id="GO:0034965">
    <property type="term" value="P:intronic box C/D snoRNA processing"/>
    <property type="evidence" value="ECO:0007669"/>
    <property type="project" value="TreeGrafter"/>
</dbReference>
<organism evidence="2 3">
    <name type="scientific">Sphaerulina musiva (strain SO2202)</name>
    <name type="common">Poplar stem canker fungus</name>
    <name type="synonym">Septoria musiva</name>
    <dbReference type="NCBI Taxonomy" id="692275"/>
    <lineage>
        <taxon>Eukaryota</taxon>
        <taxon>Fungi</taxon>
        <taxon>Dikarya</taxon>
        <taxon>Ascomycota</taxon>
        <taxon>Pezizomycotina</taxon>
        <taxon>Dothideomycetes</taxon>
        <taxon>Dothideomycetidae</taxon>
        <taxon>Mycosphaerellales</taxon>
        <taxon>Mycosphaerellaceae</taxon>
        <taxon>Sphaerulina</taxon>
    </lineage>
</organism>
<reference evidence="2 3" key="1">
    <citation type="journal article" date="2012" name="PLoS Pathog.">
        <title>Diverse lifestyles and strategies of plant pathogenesis encoded in the genomes of eighteen Dothideomycetes fungi.</title>
        <authorList>
            <person name="Ohm R.A."/>
            <person name="Feau N."/>
            <person name="Henrissat B."/>
            <person name="Schoch C.L."/>
            <person name="Horwitz B.A."/>
            <person name="Barry K.W."/>
            <person name="Condon B.J."/>
            <person name="Copeland A.C."/>
            <person name="Dhillon B."/>
            <person name="Glaser F."/>
            <person name="Hesse C.N."/>
            <person name="Kosti I."/>
            <person name="LaButti K."/>
            <person name="Lindquist E.A."/>
            <person name="Lucas S."/>
            <person name="Salamov A.A."/>
            <person name="Bradshaw R.E."/>
            <person name="Ciuffetti L."/>
            <person name="Hamelin R.C."/>
            <person name="Kema G.H.J."/>
            <person name="Lawrence C."/>
            <person name="Scott J.A."/>
            <person name="Spatafora J.W."/>
            <person name="Turgeon B.G."/>
            <person name="de Wit P.J.G.M."/>
            <person name="Zhong S."/>
            <person name="Goodwin S.B."/>
            <person name="Grigoriev I.V."/>
        </authorList>
    </citation>
    <scope>NUCLEOTIDE SEQUENCE [LARGE SCALE GENOMIC DNA]</scope>
    <source>
        <strain evidence="2 3">SO2202</strain>
    </source>
</reference>
<dbReference type="GO" id="GO:0000171">
    <property type="term" value="F:ribonuclease MRP activity"/>
    <property type="evidence" value="ECO:0007669"/>
    <property type="project" value="TreeGrafter"/>
</dbReference>
<dbReference type="GO" id="GO:0000294">
    <property type="term" value="P:nuclear-transcribed mRNA catabolic process, RNase MRP-dependent"/>
    <property type="evidence" value="ECO:0007669"/>
    <property type="project" value="TreeGrafter"/>
</dbReference>
<dbReference type="GO" id="GO:0005655">
    <property type="term" value="C:nucleolar ribonuclease P complex"/>
    <property type="evidence" value="ECO:0007669"/>
    <property type="project" value="InterPro"/>
</dbReference>
<feature type="domain" description="Ribonucleases P/MRP subunit Pop8-like" evidence="1">
    <location>
        <begin position="6"/>
        <end position="91"/>
    </location>
</feature>
<protein>
    <recommendedName>
        <fullName evidence="1">Ribonucleases P/MRP subunit Pop8-like domain-containing protein</fullName>
    </recommendedName>
</protein>
<feature type="non-terminal residue" evidence="2">
    <location>
        <position position="120"/>
    </location>
</feature>
<dbReference type="eggNOG" id="ENOG502SCWV">
    <property type="taxonomic scope" value="Eukaryota"/>
</dbReference>
<dbReference type="InterPro" id="IPR020347">
    <property type="entry name" value="Pop8"/>
</dbReference>
<dbReference type="GO" id="GO:0000172">
    <property type="term" value="C:ribonuclease MRP complex"/>
    <property type="evidence" value="ECO:0007669"/>
    <property type="project" value="InterPro"/>
</dbReference>
<dbReference type="STRING" id="692275.M3DBQ8"/>
<evidence type="ECO:0000313" key="2">
    <source>
        <dbReference type="EMBL" id="EMF15490.1"/>
    </source>
</evidence>
<keyword evidence="3" id="KW-1185">Reference proteome</keyword>
<dbReference type="InterPro" id="IPR049128">
    <property type="entry name" value="Pop8-like_dom"/>
</dbReference>
<dbReference type="PANTHER" id="PTHR28173:SF1">
    <property type="entry name" value="RIBONUCLEASES P_MRP PROTEIN SUBUNIT POP8"/>
    <property type="match status" value="1"/>
</dbReference>
<dbReference type="OrthoDB" id="422362at2759"/>
<evidence type="ECO:0000313" key="3">
    <source>
        <dbReference type="Proteomes" id="UP000016931"/>
    </source>
</evidence>
<dbReference type="OMA" id="QVKSYCT"/>
<proteinExistence type="predicted"/>
<dbReference type="AlphaFoldDB" id="M3DBQ8"/>
<dbReference type="Pfam" id="PF20976">
    <property type="entry name" value="Pop8"/>
    <property type="match status" value="1"/>
</dbReference>
<dbReference type="RefSeq" id="XP_016763611.1">
    <property type="nucleotide sequence ID" value="XM_016908415.1"/>
</dbReference>
<dbReference type="Proteomes" id="UP000016931">
    <property type="component" value="Unassembled WGS sequence"/>
</dbReference>
<dbReference type="EMBL" id="KB456261">
    <property type="protein sequence ID" value="EMF15490.1"/>
    <property type="molecule type" value="Genomic_DNA"/>
</dbReference>
<name>M3DBQ8_SPHMS</name>
<gene>
    <name evidence="2" type="ORF">SEPMUDRAFT_26642</name>
</gene>
<sequence>SIRNPHWSYIHLEHMHSTSTSSSISNINQQEGKEELDPVTAQLHLSAALSALHGLHGLAIPIDLLHITGQQVWLRTPADDRSAVLAAVGGWMSNSGDRWRIKGWSHWSASALGRDAGQDL</sequence>
<dbReference type="PANTHER" id="PTHR28173">
    <property type="entry name" value="RIBONUCLEASES P/MRP PROTEIN SUBUNIT POP8"/>
    <property type="match status" value="1"/>
</dbReference>
<dbReference type="GeneID" id="27905552"/>
<dbReference type="GO" id="GO:0008033">
    <property type="term" value="P:tRNA processing"/>
    <property type="evidence" value="ECO:0007669"/>
    <property type="project" value="InterPro"/>
</dbReference>